<dbReference type="PROSITE" id="PS51939">
    <property type="entry name" value="XRRM"/>
    <property type="match status" value="1"/>
</dbReference>
<dbReference type="GO" id="GO:0003723">
    <property type="term" value="F:RNA binding"/>
    <property type="evidence" value="ECO:0007669"/>
    <property type="project" value="UniProtKB-KW"/>
</dbReference>
<evidence type="ECO:0000256" key="1">
    <source>
        <dbReference type="ARBA" id="ARBA00022884"/>
    </source>
</evidence>
<evidence type="ECO:0000256" key="2">
    <source>
        <dbReference type="PROSITE-ProRule" id="PRU01288"/>
    </source>
</evidence>
<dbReference type="GO" id="GO:1990904">
    <property type="term" value="C:ribonucleoprotein complex"/>
    <property type="evidence" value="ECO:0007669"/>
    <property type="project" value="UniProtKB-UniRule"/>
</dbReference>
<feature type="domain" description="XRRM" evidence="3">
    <location>
        <begin position="6"/>
        <end position="122"/>
    </location>
</feature>
<reference evidence="4 5" key="1">
    <citation type="submission" date="2024-04" db="EMBL/GenBank/DDBJ databases">
        <authorList>
            <consortium name="Genoscope - CEA"/>
            <person name="William W."/>
        </authorList>
    </citation>
    <scope>NUCLEOTIDE SEQUENCE [LARGE SCALE GENOMIC DNA]</scope>
</reference>
<name>A0AAV2HD15_LYMST</name>
<protein>
    <recommendedName>
        <fullName evidence="3">XRRM domain-containing protein</fullName>
    </recommendedName>
</protein>
<dbReference type="AlphaFoldDB" id="A0AAV2HD15"/>
<dbReference type="Proteomes" id="UP001497497">
    <property type="component" value="Unassembled WGS sequence"/>
</dbReference>
<dbReference type="EMBL" id="CAXITT010000085">
    <property type="protein sequence ID" value="CAL1531313.1"/>
    <property type="molecule type" value="Genomic_DNA"/>
</dbReference>
<evidence type="ECO:0000313" key="5">
    <source>
        <dbReference type="Proteomes" id="UP001497497"/>
    </source>
</evidence>
<keyword evidence="5" id="KW-1185">Reference proteome</keyword>
<dbReference type="InterPro" id="IPR014886">
    <property type="entry name" value="La_xRRM"/>
</dbReference>
<evidence type="ECO:0000313" key="4">
    <source>
        <dbReference type="EMBL" id="CAL1531313.1"/>
    </source>
</evidence>
<dbReference type="Pfam" id="PF08777">
    <property type="entry name" value="RRM_3"/>
    <property type="match status" value="1"/>
</dbReference>
<gene>
    <name evidence="4" type="ORF">GSLYS_00005408001</name>
</gene>
<proteinExistence type="predicted"/>
<dbReference type="InterPro" id="IPR012677">
    <property type="entry name" value="Nucleotide-bd_a/b_plait_sf"/>
</dbReference>
<keyword evidence="1 2" id="KW-0694">RNA-binding</keyword>
<accession>A0AAV2HD15</accession>
<comment type="caution">
    <text evidence="4">The sequence shown here is derived from an EMBL/GenBank/DDBJ whole genome shotgun (WGS) entry which is preliminary data.</text>
</comment>
<organism evidence="4 5">
    <name type="scientific">Lymnaea stagnalis</name>
    <name type="common">Great pond snail</name>
    <name type="synonym">Helix stagnalis</name>
    <dbReference type="NCBI Taxonomy" id="6523"/>
    <lineage>
        <taxon>Eukaryota</taxon>
        <taxon>Metazoa</taxon>
        <taxon>Spiralia</taxon>
        <taxon>Lophotrochozoa</taxon>
        <taxon>Mollusca</taxon>
        <taxon>Gastropoda</taxon>
        <taxon>Heterobranchia</taxon>
        <taxon>Euthyneura</taxon>
        <taxon>Panpulmonata</taxon>
        <taxon>Hygrophila</taxon>
        <taxon>Lymnaeoidea</taxon>
        <taxon>Lymnaeidae</taxon>
        <taxon>Lymnaea</taxon>
    </lineage>
</organism>
<sequence>MAHVESLKFTPNVIIQWKCSHEVHRDKIKTMFKEISGDSIAYIDAKEEAKTGYIRFKDEASAEEFARMSRQSTSFMARVLPVDQQEAYWVKANEDRLKKLGSKKKEKGSERIARKVFERNKATFQQKATRIVFNEDDDDNVNVNKKTTIIESANLNN</sequence>
<dbReference type="Gene3D" id="3.30.70.330">
    <property type="match status" value="1"/>
</dbReference>
<evidence type="ECO:0000259" key="3">
    <source>
        <dbReference type="PROSITE" id="PS51939"/>
    </source>
</evidence>